<evidence type="ECO:0000313" key="7">
    <source>
        <dbReference type="EMBL" id="SCX51301.1"/>
    </source>
</evidence>
<dbReference type="RefSeq" id="WP_017458101.1">
    <property type="nucleotide sequence ID" value="NZ_FMUI01000006.1"/>
</dbReference>
<evidence type="ECO:0000256" key="1">
    <source>
        <dbReference type="ARBA" id="ARBA00004442"/>
    </source>
</evidence>
<name>A0A1G4YCQ7_9ENTR</name>
<dbReference type="AlphaFoldDB" id="A0A1G4YCQ7"/>
<dbReference type="InterPro" id="IPR038591">
    <property type="entry name" value="NolW-like_sf"/>
</dbReference>
<reference evidence="7 8" key="1">
    <citation type="submission" date="2016-10" db="EMBL/GenBank/DDBJ databases">
        <authorList>
            <person name="Varghese N."/>
            <person name="Submissions S."/>
        </authorList>
    </citation>
    <scope>NUCLEOTIDE SEQUENCE [LARGE SCALE GENOMIC DNA]</scope>
    <source>
        <strain evidence="7 8">CGMCC 1.12102</strain>
    </source>
</reference>
<comment type="subcellular location">
    <subcellularLocation>
        <location evidence="1 4">Cell outer membrane</location>
    </subcellularLocation>
</comment>
<evidence type="ECO:0000256" key="4">
    <source>
        <dbReference type="RuleBase" id="RU004004"/>
    </source>
</evidence>
<dbReference type="Pfam" id="PF03958">
    <property type="entry name" value="Secretin_N"/>
    <property type="match status" value="1"/>
</dbReference>
<protein>
    <submittedName>
        <fullName evidence="7">Type III secretion protein C</fullName>
    </submittedName>
</protein>
<dbReference type="InterPro" id="IPR004846">
    <property type="entry name" value="T2SS/T3SS_dom"/>
</dbReference>
<dbReference type="GO" id="GO:0015627">
    <property type="term" value="C:type II protein secretion system complex"/>
    <property type="evidence" value="ECO:0007669"/>
    <property type="project" value="TreeGrafter"/>
</dbReference>
<evidence type="ECO:0000259" key="5">
    <source>
        <dbReference type="Pfam" id="PF00263"/>
    </source>
</evidence>
<dbReference type="PANTHER" id="PTHR30332">
    <property type="entry name" value="PROBABLE GENERAL SECRETION PATHWAY PROTEIN D"/>
    <property type="match status" value="1"/>
</dbReference>
<dbReference type="GO" id="GO:0009279">
    <property type="term" value="C:cell outer membrane"/>
    <property type="evidence" value="ECO:0007669"/>
    <property type="project" value="UniProtKB-SubCell"/>
</dbReference>
<dbReference type="InterPro" id="IPR005644">
    <property type="entry name" value="NolW-like"/>
</dbReference>
<dbReference type="Pfam" id="PF00263">
    <property type="entry name" value="Secretin"/>
    <property type="match status" value="1"/>
</dbReference>
<dbReference type="Gene3D" id="3.55.50.30">
    <property type="match status" value="1"/>
</dbReference>
<feature type="domain" description="NolW-like" evidence="6">
    <location>
        <begin position="198"/>
        <end position="320"/>
    </location>
</feature>
<proteinExistence type="inferred from homology"/>
<keyword evidence="4" id="KW-0813">Transport</keyword>
<dbReference type="Proteomes" id="UP000183569">
    <property type="component" value="Unassembled WGS sequence"/>
</dbReference>
<evidence type="ECO:0000313" key="8">
    <source>
        <dbReference type="Proteomes" id="UP000183569"/>
    </source>
</evidence>
<sequence length="649" mass="72301">MKLYWRVFYSPVSYCAILYKRCATLTLILLTVFIHQHAVAAVPALLNSGEFSYQNTPAPLNKVLEDFAHAFSLRLVIDPKISAEVKNKLRATTAQQFLERLALEYNLQWFIFEDKLYVSSKTDQQSLKIKVSDESIDSLKKALTDIGLLDKRFGWGELPESAEILISGPTEYVNLIKMFAEQPDTSKNKEGAFETMFFPLRFAEAADIRVEYQNEQITIPGVGTILSQLLDTKKSAPQLQRYNYPGALDLSDDKNPLTNRLGASFSALADRVSLAPALPASTDDKPKIVVSTRSNAILIQDNPAKRSEYAQLIEKLDVPLRSVAIDTLVIDMDNRQILNTGMPEKRLSRRGSVYDEVINGNKSVLNAQEMKKFQAEIQKIVEQGGASLTARPSLTTMENFPAVFNFSHQNQQATKDEPLSAASNGTVLQITPRVIASDKQEALQIKVNMYNKRTTPATEDNNKTGNLSTLVTVDEGDSLIIGGLSVHEKKHTGVNLRESDNRQRFIIITPKIIQKEANKEKSRVIKTASEYGSSFSKKMYKQIFEDITRLSSGTISPDSSPAIDDITIEDVCDINWPLTVLAGNVKSLATQEYTLSSSLIKNAGQQPVVFHDTDCDNDENLMIVPYPNAPISPGAYIEVYIARKTETEK</sequence>
<dbReference type="PANTHER" id="PTHR30332:SF5">
    <property type="entry name" value="SPI-1 TYPE 3 SECRETION SYSTEM SECRETIN"/>
    <property type="match status" value="1"/>
</dbReference>
<dbReference type="GeneID" id="23844730"/>
<dbReference type="GO" id="GO:0009306">
    <property type="term" value="P:protein secretion"/>
    <property type="evidence" value="ECO:0007669"/>
    <property type="project" value="InterPro"/>
</dbReference>
<dbReference type="EMBL" id="FMUI01000006">
    <property type="protein sequence ID" value="SCX51301.1"/>
    <property type="molecule type" value="Genomic_DNA"/>
</dbReference>
<organism evidence="7 8">
    <name type="scientific">Kosakonia sacchari</name>
    <dbReference type="NCBI Taxonomy" id="1158459"/>
    <lineage>
        <taxon>Bacteria</taxon>
        <taxon>Pseudomonadati</taxon>
        <taxon>Pseudomonadota</taxon>
        <taxon>Gammaproteobacteria</taxon>
        <taxon>Enterobacterales</taxon>
        <taxon>Enterobacteriaceae</taxon>
        <taxon>Kosakonia</taxon>
    </lineage>
</organism>
<feature type="domain" description="Type II/III secretion system secretin-like" evidence="5">
    <location>
        <begin position="383"/>
        <end position="491"/>
    </location>
</feature>
<accession>A0A1G4YCQ7</accession>
<comment type="caution">
    <text evidence="7">The sequence shown here is derived from an EMBL/GenBank/DDBJ whole genome shotgun (WGS) entry which is preliminary data.</text>
</comment>
<evidence type="ECO:0000256" key="3">
    <source>
        <dbReference type="RuleBase" id="RU004003"/>
    </source>
</evidence>
<evidence type="ECO:0000259" key="6">
    <source>
        <dbReference type="Pfam" id="PF03958"/>
    </source>
</evidence>
<keyword evidence="2" id="KW-0732">Signal</keyword>
<dbReference type="InterPro" id="IPR003522">
    <property type="entry name" value="T3SS_OM_pore_YscC"/>
</dbReference>
<comment type="similarity">
    <text evidence="3">Belongs to the bacterial secretin family.</text>
</comment>
<dbReference type="Gene3D" id="3.30.1370.120">
    <property type="match status" value="2"/>
</dbReference>
<evidence type="ECO:0000256" key="2">
    <source>
        <dbReference type="ARBA" id="ARBA00022729"/>
    </source>
</evidence>
<dbReference type="PRINTS" id="PR01337">
    <property type="entry name" value="TYPE3OMGPROT"/>
</dbReference>
<gene>
    <name evidence="7" type="ORF">SAMN02927897_02434</name>
</gene>
<dbReference type="InterPro" id="IPR050810">
    <property type="entry name" value="Bact_Secretion_Sys_Channel"/>
</dbReference>